<sequence length="242" mass="28251">MESKQITTITIFRFEGKNRYWIFTQMQRSLAGFKKIKGLTFFKMLGSGGKNGFSKMLNLNVYAFLGVWESESDANDFFDNSAFYQEFDTRCTEAWTIFMENKAAHGRWSGVSPFENFQPYAGGLIAVITRARIKLRFLPKFWSYVPRVADNLFDHEGFLFSIGIGELPLLTQATFSIWKDQSYMHQYAYKSKLHSEVIKKTRELGWYKEELFANFIPYKSVGNWEGINPLEEYLNNEKPLDT</sequence>
<dbReference type="GO" id="GO:0004497">
    <property type="term" value="F:monooxygenase activity"/>
    <property type="evidence" value="ECO:0007669"/>
    <property type="project" value="UniProtKB-KW"/>
</dbReference>
<evidence type="ECO:0000313" key="1">
    <source>
        <dbReference type="EMBL" id="SDZ13656.1"/>
    </source>
</evidence>
<reference evidence="1 2" key="1">
    <citation type="submission" date="2016-10" db="EMBL/GenBank/DDBJ databases">
        <authorList>
            <person name="Varghese N."/>
            <person name="Submissions S."/>
        </authorList>
    </citation>
    <scope>NUCLEOTIDE SEQUENCE [LARGE SCALE GENOMIC DNA]</scope>
    <source>
        <strain evidence="1 2">DSM 17997</strain>
    </source>
</reference>
<organism evidence="1 2">
    <name type="scientific">Rhodonellum ikkaensis</name>
    <dbReference type="NCBI Taxonomy" id="336829"/>
    <lineage>
        <taxon>Bacteria</taxon>
        <taxon>Pseudomonadati</taxon>
        <taxon>Bacteroidota</taxon>
        <taxon>Cytophagia</taxon>
        <taxon>Cytophagales</taxon>
        <taxon>Cytophagaceae</taxon>
        <taxon>Rhodonellum</taxon>
    </lineage>
</organism>
<accession>A0A1H3QJS0</accession>
<dbReference type="InterPro" id="IPR049574">
    <property type="entry name" value="CrtA-like"/>
</dbReference>
<gene>
    <name evidence="1" type="ORF">SAMN05444412_106146</name>
</gene>
<dbReference type="CDD" id="cd21650">
    <property type="entry name" value="CrtA-like"/>
    <property type="match status" value="1"/>
</dbReference>
<comment type="caution">
    <text evidence="1">The sequence shown here is derived from an EMBL/GenBank/DDBJ whole genome shotgun (WGS) entry which is preliminary data.</text>
</comment>
<dbReference type="RefSeq" id="WP_019597441.1">
    <property type="nucleotide sequence ID" value="NZ_FNQC01000006.1"/>
</dbReference>
<proteinExistence type="predicted"/>
<evidence type="ECO:0000313" key="2">
    <source>
        <dbReference type="Proteomes" id="UP000199663"/>
    </source>
</evidence>
<protein>
    <submittedName>
        <fullName evidence="1">Spheroidene monooxygenase</fullName>
    </submittedName>
</protein>
<dbReference type="Proteomes" id="UP000199663">
    <property type="component" value="Unassembled WGS sequence"/>
</dbReference>
<keyword evidence="2" id="KW-1185">Reference proteome</keyword>
<keyword evidence="1" id="KW-0560">Oxidoreductase</keyword>
<name>A0A1H3QJS0_9BACT</name>
<keyword evidence="1" id="KW-0503">Monooxygenase</keyword>
<dbReference type="EMBL" id="FNQC01000006">
    <property type="protein sequence ID" value="SDZ13656.1"/>
    <property type="molecule type" value="Genomic_DNA"/>
</dbReference>